<dbReference type="Proteomes" id="UP000324638">
    <property type="component" value="Unassembled WGS sequence"/>
</dbReference>
<dbReference type="AlphaFoldDB" id="A0A5C8D4X0"/>
<evidence type="ECO:0008006" key="3">
    <source>
        <dbReference type="Google" id="ProtNLM"/>
    </source>
</evidence>
<dbReference type="Gene3D" id="3.40.50.150">
    <property type="entry name" value="Vaccinia Virus protein VP39"/>
    <property type="match status" value="1"/>
</dbReference>
<gene>
    <name evidence="1" type="ORF">EPJ79_04680</name>
</gene>
<name>A0A5C8D4X0_9SPIR</name>
<dbReference type="EMBL" id="SAXU01000001">
    <property type="protein sequence ID" value="TXJ20445.1"/>
    <property type="molecule type" value="Genomic_DNA"/>
</dbReference>
<dbReference type="SUPFAM" id="SSF53335">
    <property type="entry name" value="S-adenosyl-L-methionine-dependent methyltransferases"/>
    <property type="match status" value="1"/>
</dbReference>
<sequence>MYDNNIKTDWNNYYKERKKNNSKIILAITRNTRKITDNIIINMLKKTKLNINSIIELGGADSCFYETLRKEFNNCDYTVIDNSKVGIDIFNEKYKDDKTKAIYQDILLENIIDLKSDLVFSAGLIEHFNIDDTSKMIQKHFHFCNDNGLVLITFPTPTILYRILRKISEIIGIWEFPDERPLKKQEVLSECKKYGNVLEVKLNWLIGLTQYIILFKKF</sequence>
<evidence type="ECO:0000313" key="2">
    <source>
        <dbReference type="Proteomes" id="UP000324638"/>
    </source>
</evidence>
<evidence type="ECO:0000313" key="1">
    <source>
        <dbReference type="EMBL" id="TXJ20445.1"/>
    </source>
</evidence>
<dbReference type="InterPro" id="IPR029063">
    <property type="entry name" value="SAM-dependent_MTases_sf"/>
</dbReference>
<organism evidence="1 2">
    <name type="scientific">Brachyspira aalborgi</name>
    <dbReference type="NCBI Taxonomy" id="29522"/>
    <lineage>
        <taxon>Bacteria</taxon>
        <taxon>Pseudomonadati</taxon>
        <taxon>Spirochaetota</taxon>
        <taxon>Spirochaetia</taxon>
        <taxon>Brachyspirales</taxon>
        <taxon>Brachyspiraceae</taxon>
        <taxon>Brachyspira</taxon>
    </lineage>
</organism>
<accession>A0A5C8D4X0</accession>
<comment type="caution">
    <text evidence="1">The sequence shown here is derived from an EMBL/GenBank/DDBJ whole genome shotgun (WGS) entry which is preliminary data.</text>
</comment>
<dbReference type="RefSeq" id="WP_147738624.1">
    <property type="nucleotide sequence ID" value="NZ_SAXU01000001.1"/>
</dbReference>
<proteinExistence type="predicted"/>
<reference evidence="1 2" key="1">
    <citation type="journal article" date="1992" name="Lakartidningen">
        <title>[Penicillin V and not amoxicillin is the first choice preparation in acute otitis].</title>
        <authorList>
            <person name="Kamme C."/>
            <person name="Lundgren K."/>
            <person name="Prellner K."/>
        </authorList>
    </citation>
    <scope>NUCLEOTIDE SEQUENCE [LARGE SCALE GENOMIC DNA]</scope>
    <source>
        <strain evidence="1 2">513A</strain>
    </source>
</reference>
<protein>
    <recommendedName>
        <fullName evidence="3">Class I SAM-dependent methyltransferase</fullName>
    </recommendedName>
</protein>